<proteinExistence type="predicted"/>
<feature type="transmembrane region" description="Helical" evidence="1">
    <location>
        <begin position="224"/>
        <end position="242"/>
    </location>
</feature>
<protein>
    <recommendedName>
        <fullName evidence="4">Multi antimicrobial extrusion protein MatE</fullName>
    </recommendedName>
</protein>
<dbReference type="RefSeq" id="WP_244863327.1">
    <property type="nucleotide sequence ID" value="NZ_BOVJ01000052.1"/>
</dbReference>
<evidence type="ECO:0000313" key="3">
    <source>
        <dbReference type="Proteomes" id="UP000680304"/>
    </source>
</evidence>
<feature type="transmembrane region" description="Helical" evidence="1">
    <location>
        <begin position="390"/>
        <end position="411"/>
    </location>
</feature>
<keyword evidence="1" id="KW-0472">Membrane</keyword>
<reference evidence="2 3" key="1">
    <citation type="submission" date="2021-04" db="EMBL/GenBank/DDBJ databases">
        <title>Draft genome sequence of Paenibacillus cisolokensis, LC2-13A.</title>
        <authorList>
            <person name="Uke A."/>
            <person name="Chhe C."/>
            <person name="Baramee S."/>
            <person name="Kosugi A."/>
        </authorList>
    </citation>
    <scope>NUCLEOTIDE SEQUENCE [LARGE SCALE GENOMIC DNA]</scope>
    <source>
        <strain evidence="2 3">LC2-13A</strain>
    </source>
</reference>
<feature type="transmembrane region" description="Helical" evidence="1">
    <location>
        <begin position="146"/>
        <end position="166"/>
    </location>
</feature>
<accession>A0ABQ4N4C8</accession>
<feature type="transmembrane region" description="Helical" evidence="1">
    <location>
        <begin position="367"/>
        <end position="384"/>
    </location>
</feature>
<keyword evidence="3" id="KW-1185">Reference proteome</keyword>
<sequence length="432" mass="47251">MDVFLPLGISASLVTISHVIINGTLARAPDPETIIASYAVAMSLLTITERPAVLLRQTCSALVRDRTSFSSMLFVGQAVFVSIMALGFLVSYTSLGEWIFMGLFGVSASQYPYVLDVYRVLMFVSVFSGIRCLYQGVIIFQLRTKWLTIGMVIRLAGMYLLSLYFIRTGVTSGRVGAIIFLAGMMIEAAISFAEGRRLIRRLPAKDPEHTVESKGQVFSFYRPLLLSAFITVWIGPTINAWLGKTGDAALAIASFAIAGSLVNLVTSFFSYFHQIVLNFYKIDPGAVRRFTLTLGFVPALLIAVLAFTPVGEWLLEHAMAVRGELRDESLSALRAFIPLALVMPWLDALNGLVMVRGQTKLIFGSQAANLGMTVLMLVVLIGLNPSWNGAIGALAQSFGLAAEFAFVGFALRRVHPIDTALRDKRNKVERSI</sequence>
<feature type="transmembrane region" description="Helical" evidence="1">
    <location>
        <begin position="248"/>
        <end position="272"/>
    </location>
</feature>
<evidence type="ECO:0000256" key="1">
    <source>
        <dbReference type="SAM" id="Phobius"/>
    </source>
</evidence>
<dbReference type="EMBL" id="BOVJ01000052">
    <property type="protein sequence ID" value="GIQ63054.1"/>
    <property type="molecule type" value="Genomic_DNA"/>
</dbReference>
<evidence type="ECO:0000313" key="2">
    <source>
        <dbReference type="EMBL" id="GIQ63054.1"/>
    </source>
</evidence>
<gene>
    <name evidence="2" type="ORF">PACILC2_16220</name>
</gene>
<organism evidence="2 3">
    <name type="scientific">Paenibacillus cisolokensis</name>
    <dbReference type="NCBI Taxonomy" id="1658519"/>
    <lineage>
        <taxon>Bacteria</taxon>
        <taxon>Bacillati</taxon>
        <taxon>Bacillota</taxon>
        <taxon>Bacilli</taxon>
        <taxon>Bacillales</taxon>
        <taxon>Paenibacillaceae</taxon>
        <taxon>Paenibacillus</taxon>
    </lineage>
</organism>
<keyword evidence="1" id="KW-1133">Transmembrane helix</keyword>
<comment type="caution">
    <text evidence="2">The sequence shown here is derived from an EMBL/GenBank/DDBJ whole genome shotgun (WGS) entry which is preliminary data.</text>
</comment>
<keyword evidence="1" id="KW-0812">Transmembrane</keyword>
<feature type="transmembrane region" description="Helical" evidence="1">
    <location>
        <begin position="73"/>
        <end position="93"/>
    </location>
</feature>
<feature type="transmembrane region" description="Helical" evidence="1">
    <location>
        <begin position="113"/>
        <end position="134"/>
    </location>
</feature>
<name>A0ABQ4N4C8_9BACL</name>
<dbReference type="Proteomes" id="UP000680304">
    <property type="component" value="Unassembled WGS sequence"/>
</dbReference>
<feature type="transmembrane region" description="Helical" evidence="1">
    <location>
        <begin position="292"/>
        <end position="315"/>
    </location>
</feature>
<feature type="transmembrane region" description="Helical" evidence="1">
    <location>
        <begin position="335"/>
        <end position="355"/>
    </location>
</feature>
<feature type="transmembrane region" description="Helical" evidence="1">
    <location>
        <begin position="172"/>
        <end position="193"/>
    </location>
</feature>
<evidence type="ECO:0008006" key="4">
    <source>
        <dbReference type="Google" id="ProtNLM"/>
    </source>
</evidence>